<dbReference type="InterPro" id="IPR052973">
    <property type="entry name" value="Fungal_sec-metab_reg_TF"/>
</dbReference>
<comment type="caution">
    <text evidence="2">The sequence shown here is derived from an EMBL/GenBank/DDBJ whole genome shotgun (WGS) entry which is preliminary data.</text>
</comment>
<feature type="region of interest" description="Disordered" evidence="1">
    <location>
        <begin position="156"/>
        <end position="186"/>
    </location>
</feature>
<feature type="region of interest" description="Disordered" evidence="1">
    <location>
        <begin position="1"/>
        <end position="38"/>
    </location>
</feature>
<dbReference type="Proteomes" id="UP000292402">
    <property type="component" value="Unassembled WGS sequence"/>
</dbReference>
<accession>A0A4Q4M3C3</accession>
<protein>
    <recommendedName>
        <fullName evidence="4">Zn(2)-C6 fungal-type domain-containing protein</fullName>
    </recommendedName>
</protein>
<reference evidence="3" key="1">
    <citation type="journal article" date="2019" name="bioRxiv">
        <title>Genomics, evolutionary history and diagnostics of the Alternaria alternata species group including apple and Asian pear pathotypes.</title>
        <authorList>
            <person name="Armitage A.D."/>
            <person name="Cockerton H.M."/>
            <person name="Sreenivasaprasad S."/>
            <person name="Woodhall J.W."/>
            <person name="Lane C.R."/>
            <person name="Harrison R.J."/>
            <person name="Clarkson J.P."/>
        </authorList>
    </citation>
    <scope>NUCLEOTIDE SEQUENCE [LARGE SCALE GENOMIC DNA]</scope>
    <source>
        <strain evidence="3">FERA 1082</strain>
    </source>
</reference>
<name>A0A4Q4M3C3_9PLEO</name>
<proteinExistence type="predicted"/>
<sequence length="716" mass="81868">MIPLASPDHFRRKKRLPDDSLPASLGPSKRTRMNPELQSYDEIHQHVLLAAAKTLRVPVEKLLSLAASSNVSSRPHSVDVFSRSNSDDPADDITPPEDSEHDDEYESYDFSSPEKLHRSSTANTIWDPRIYSQTHTGHNIESVQNQRGRETNKSFDVDLFAPPDSGQAPPTPRDDHGVSNNDEFSSTGNSWNGYSAHDFSVPSYQVGCTNTDQYLTPPLSASTSELDSFTAAYLEASPAQIVQSLQGFDGQSSANAHWGMVNQWSGGPSVGSFDPISDVQEDVFQNARFGGNNKGKRRGPFRVAEQRQETGLTRRIGACIRCSIQRIRCIPDPADERGCCRTCSQTPLRTRRLPCLRYKITDSELLDHEVCPRPAWTTRWKRMEVIDITTWESDAIKNIDITQGVGKTSFTLQVRKFRPVEGDALCRKWKADGVEHSYECATYAIADMKEAGKTMFDFAQSNLPTAIRFWVDEKDPLLRSTYNMAYNYSFNAEREEDRKLLSATLRMWSASRMMSRSDYICGRETLGMQRRNYGPNSTNTGKILTPPVFSAQMEVIFVAELLLPAKREILERLKTLVSESNRRSWLAIYLCIFLLLHSCALLTKKDHERAEKQGLKQRFYRPRVIAELHNGAKIILAYFHFCNRGDYPLHMDWNSEDQTRFTGLRLEQIEFMRRTKSEAENKTLHFHSVLNNHAYEDEYYFLAQLWERDWKPRHTI</sequence>
<dbReference type="PANTHER" id="PTHR35392:SF3">
    <property type="entry name" value="ZN(2)-C6 FUNGAL-TYPE DOMAIN-CONTAINING PROTEIN"/>
    <property type="match status" value="1"/>
</dbReference>
<feature type="region of interest" description="Disordered" evidence="1">
    <location>
        <begin position="67"/>
        <end position="121"/>
    </location>
</feature>
<evidence type="ECO:0000313" key="3">
    <source>
        <dbReference type="Proteomes" id="UP000292402"/>
    </source>
</evidence>
<evidence type="ECO:0000256" key="1">
    <source>
        <dbReference type="SAM" id="MobiDB-lite"/>
    </source>
</evidence>
<dbReference type="AlphaFoldDB" id="A0A4Q4M3C3"/>
<evidence type="ECO:0000313" key="2">
    <source>
        <dbReference type="EMBL" id="RYN40017.1"/>
    </source>
</evidence>
<evidence type="ECO:0008006" key="4">
    <source>
        <dbReference type="Google" id="ProtNLM"/>
    </source>
</evidence>
<gene>
    <name evidence="2" type="ORF">AA0114_g11108</name>
</gene>
<feature type="compositionally biased region" description="Acidic residues" evidence="1">
    <location>
        <begin position="88"/>
        <end position="107"/>
    </location>
</feature>
<dbReference type="EMBL" id="PDXA01000055">
    <property type="protein sequence ID" value="RYN40017.1"/>
    <property type="molecule type" value="Genomic_DNA"/>
</dbReference>
<dbReference type="PANTHER" id="PTHR35392">
    <property type="entry name" value="ZN(II)2CYS6 TRANSCRIPTION FACTOR (EUROFUNG)-RELATED-RELATED"/>
    <property type="match status" value="1"/>
</dbReference>
<organism evidence="2 3">
    <name type="scientific">Alternaria tenuissima</name>
    <dbReference type="NCBI Taxonomy" id="119927"/>
    <lineage>
        <taxon>Eukaryota</taxon>
        <taxon>Fungi</taxon>
        <taxon>Dikarya</taxon>
        <taxon>Ascomycota</taxon>
        <taxon>Pezizomycotina</taxon>
        <taxon>Dothideomycetes</taxon>
        <taxon>Pleosporomycetidae</taxon>
        <taxon>Pleosporales</taxon>
        <taxon>Pleosporineae</taxon>
        <taxon>Pleosporaceae</taxon>
        <taxon>Alternaria</taxon>
        <taxon>Alternaria sect. Alternaria</taxon>
        <taxon>Alternaria alternata complex</taxon>
    </lineage>
</organism>